<dbReference type="RefSeq" id="WP_091573006.1">
    <property type="nucleotide sequence ID" value="NZ_FMZA01000027.1"/>
</dbReference>
<organism evidence="4 5">
    <name type="scientific">Melghirimyces thermohalophilus</name>
    <dbReference type="NCBI Taxonomy" id="1236220"/>
    <lineage>
        <taxon>Bacteria</taxon>
        <taxon>Bacillati</taxon>
        <taxon>Bacillota</taxon>
        <taxon>Bacilli</taxon>
        <taxon>Bacillales</taxon>
        <taxon>Thermoactinomycetaceae</taxon>
        <taxon>Melghirimyces</taxon>
    </lineage>
</organism>
<evidence type="ECO:0000256" key="1">
    <source>
        <dbReference type="SAM" id="MobiDB-lite"/>
    </source>
</evidence>
<accession>A0A1G6RAB4</accession>
<evidence type="ECO:0000313" key="5">
    <source>
        <dbReference type="Proteomes" id="UP000199387"/>
    </source>
</evidence>
<reference evidence="4 5" key="1">
    <citation type="submission" date="2016-10" db="EMBL/GenBank/DDBJ databases">
        <authorList>
            <person name="de Groot N.N."/>
        </authorList>
    </citation>
    <scope>NUCLEOTIDE SEQUENCE [LARGE SCALE GENOMIC DNA]</scope>
    <source>
        <strain evidence="4 5">DSM 45514</strain>
    </source>
</reference>
<name>A0A1G6RAB4_9BACL</name>
<feature type="compositionally biased region" description="Basic and acidic residues" evidence="1">
    <location>
        <begin position="36"/>
        <end position="47"/>
    </location>
</feature>
<dbReference type="InterPro" id="IPR018911">
    <property type="entry name" value="Gmad2_Ig-like_dom"/>
</dbReference>
<dbReference type="Pfam" id="PF10648">
    <property type="entry name" value="Gmad2"/>
    <property type="match status" value="1"/>
</dbReference>
<dbReference type="AlphaFoldDB" id="A0A1G6RAB4"/>
<feature type="chain" id="PRO_5011602864" evidence="2">
    <location>
        <begin position="26"/>
        <end position="173"/>
    </location>
</feature>
<feature type="region of interest" description="Disordered" evidence="1">
    <location>
        <begin position="23"/>
        <end position="75"/>
    </location>
</feature>
<dbReference type="STRING" id="1236220.SAMN04488112_1272"/>
<dbReference type="PROSITE" id="PS51257">
    <property type="entry name" value="PROKAR_LIPOPROTEIN"/>
    <property type="match status" value="1"/>
</dbReference>
<proteinExistence type="predicted"/>
<evidence type="ECO:0000259" key="3">
    <source>
        <dbReference type="Pfam" id="PF10648"/>
    </source>
</evidence>
<protein>
    <submittedName>
        <fullName evidence="4">Immunoglobulin-like domain of spore germination</fullName>
    </submittedName>
</protein>
<sequence>MHAWRKISGLLSLFLLAGAISGCSASETPPQQGEGQPKEEEKQRQGETSDPESSNGKKEKEEEGEEVREVADHNQAFRKLTVAGKSGRYTVRGQARVTEGQFRYAVSDGHNYLLEGSSQAQSGAPEWAAFQLSLDLPKAKVPQNGTLTLELFEISPKDGSRENEIVFPLENLQ</sequence>
<feature type="signal peptide" evidence="2">
    <location>
        <begin position="1"/>
        <end position="25"/>
    </location>
</feature>
<feature type="domain" description="Bacterial spore germination immunoglobulin-like" evidence="3">
    <location>
        <begin position="87"/>
        <end position="160"/>
    </location>
</feature>
<gene>
    <name evidence="4" type="ORF">SAMN04488112_1272</name>
</gene>
<keyword evidence="2" id="KW-0732">Signal</keyword>
<evidence type="ECO:0000313" key="4">
    <source>
        <dbReference type="EMBL" id="SDD01254.1"/>
    </source>
</evidence>
<keyword evidence="5" id="KW-1185">Reference proteome</keyword>
<feature type="compositionally biased region" description="Basic and acidic residues" evidence="1">
    <location>
        <begin position="55"/>
        <end position="72"/>
    </location>
</feature>
<dbReference type="EMBL" id="FMZA01000027">
    <property type="protein sequence ID" value="SDD01254.1"/>
    <property type="molecule type" value="Genomic_DNA"/>
</dbReference>
<dbReference type="OrthoDB" id="1357684at2"/>
<evidence type="ECO:0000256" key="2">
    <source>
        <dbReference type="SAM" id="SignalP"/>
    </source>
</evidence>
<dbReference type="Proteomes" id="UP000199387">
    <property type="component" value="Unassembled WGS sequence"/>
</dbReference>